<dbReference type="InterPro" id="IPR036852">
    <property type="entry name" value="Peptidase_S8/S53_dom_sf"/>
</dbReference>
<protein>
    <recommendedName>
        <fullName evidence="6">Peptidase S8/S53 domain-containing protein</fullName>
    </recommendedName>
</protein>
<dbReference type="InParanoid" id="A0A7C8ILY4"/>
<feature type="active site" description="Charge relay system" evidence="4">
    <location>
        <position position="839"/>
    </location>
</feature>
<dbReference type="OrthoDB" id="3565018at2759"/>
<dbReference type="InterPro" id="IPR015500">
    <property type="entry name" value="Peptidase_S8_subtilisin-rel"/>
</dbReference>
<feature type="domain" description="Peptidase S8/S53" evidence="6">
    <location>
        <begin position="659"/>
        <end position="852"/>
    </location>
</feature>
<feature type="active site" description="Charge relay system" evidence="4">
    <location>
        <position position="664"/>
    </location>
</feature>
<feature type="active site" description="Charge relay system" evidence="4">
    <location>
        <position position="695"/>
    </location>
</feature>
<dbReference type="GO" id="GO:0004252">
    <property type="term" value="F:serine-type endopeptidase activity"/>
    <property type="evidence" value="ECO:0007669"/>
    <property type="project" value="UniProtKB-UniRule"/>
</dbReference>
<reference evidence="7 8" key="1">
    <citation type="submission" date="2019-12" db="EMBL/GenBank/DDBJ databases">
        <title>Draft genome sequence of the ascomycete Xylaria multiplex DSM 110363.</title>
        <authorList>
            <person name="Buettner E."/>
            <person name="Kellner H."/>
        </authorList>
    </citation>
    <scope>NUCLEOTIDE SEQUENCE [LARGE SCALE GENOMIC DNA]</scope>
    <source>
        <strain evidence="7 8">DSM 110363</strain>
    </source>
</reference>
<keyword evidence="8" id="KW-1185">Reference proteome</keyword>
<evidence type="ECO:0000313" key="7">
    <source>
        <dbReference type="EMBL" id="KAF2966989.1"/>
    </source>
</evidence>
<feature type="coiled-coil region" evidence="5">
    <location>
        <begin position="362"/>
        <end position="403"/>
    </location>
</feature>
<dbReference type="GO" id="GO:0006508">
    <property type="term" value="P:proteolysis"/>
    <property type="evidence" value="ECO:0007669"/>
    <property type="project" value="UniProtKB-KW"/>
</dbReference>
<evidence type="ECO:0000259" key="6">
    <source>
        <dbReference type="Pfam" id="PF00082"/>
    </source>
</evidence>
<keyword evidence="3 4" id="KW-0720">Serine protease</keyword>
<dbReference type="PROSITE" id="PS51892">
    <property type="entry name" value="SUBTILASE"/>
    <property type="match status" value="1"/>
</dbReference>
<dbReference type="EMBL" id="WUBL01000076">
    <property type="protein sequence ID" value="KAF2966989.1"/>
    <property type="molecule type" value="Genomic_DNA"/>
</dbReference>
<accession>A0A7C8ILY4</accession>
<name>A0A7C8ILY4_9PEZI</name>
<keyword evidence="1 4" id="KW-0645">Protease</keyword>
<keyword evidence="2 4" id="KW-0378">Hydrolase</keyword>
<dbReference type="SUPFAM" id="SSF52743">
    <property type="entry name" value="Subtilisin-like"/>
    <property type="match status" value="1"/>
</dbReference>
<evidence type="ECO:0000256" key="2">
    <source>
        <dbReference type="ARBA" id="ARBA00022801"/>
    </source>
</evidence>
<dbReference type="Gene3D" id="3.40.50.200">
    <property type="entry name" value="Peptidase S8/S53 domain"/>
    <property type="match status" value="1"/>
</dbReference>
<dbReference type="Pfam" id="PF00082">
    <property type="entry name" value="Peptidase_S8"/>
    <property type="match status" value="1"/>
</dbReference>
<comment type="similarity">
    <text evidence="4">Belongs to the peptidase S8 family.</text>
</comment>
<evidence type="ECO:0000256" key="5">
    <source>
        <dbReference type="SAM" id="Coils"/>
    </source>
</evidence>
<gene>
    <name evidence="7" type="ORF">GQX73_g6565</name>
</gene>
<dbReference type="AlphaFoldDB" id="A0A7C8ILY4"/>
<keyword evidence="5" id="KW-0175">Coiled coil</keyword>
<comment type="caution">
    <text evidence="7">The sequence shown here is derived from an EMBL/GenBank/DDBJ whole genome shotgun (WGS) entry which is preliminary data.</text>
</comment>
<dbReference type="PRINTS" id="PR00723">
    <property type="entry name" value="SUBTILISIN"/>
</dbReference>
<sequence length="902" mass="102227">MPVQGTIVGRNGTNIAISCYENSEYYFFKVKTKIITCIHGYMETANNIPRRPATLIALEYRLSPKIGHRFSSMETAFTFKNSAESPGSNPRVFSDAPECVPDIIGFDEFEHGGNILHAVCDNGVGSIAQVVIDALRKSEPEPTQDLLQQYDSRERRPTTLAVNGKDTPVLRLMALYDDGKRHEHVLEAVKKGELDYLKVLLEEREDVDDLLKGSVYESAAGARSMEVWGFLAKKYPARARTQQNLRSAVEKRRVQIVRYILDQYPEVLDEQEELLKTTQKAIKLSKKQDIIKDGHNARKGLSRDQKLSMEIEDLILDRMVRHLDPTVVKACWPSEDGRAAKEVSLELDLRSPLNWTWFAQIVKTTELEVKAWKEKEEALKKQEDDAKRKLEEEAREKAEEEARRQFDAKKRIDEYSEFLSDFESFRYNVDFQPYLKSVTIPNLDHFRTHECAAEISNLVGNEVKHILDWLRLVKGVRRILKLRVLDSRHRPHSEQTIEEAIKGLDVEELDWKRLDLSTRTVEEAAERTHTLYLYSSGSWTPIYHWISPGGLELLKAITRLHITIIKDTESGITTARIQDQEKKLSDWLQSQGWKSEAENPSEDDKRFWIRSLPWIIAGPPAAGNRDVAVVRDPRTVIRLSKFVPWYQKINVRARRRPTRVAILDSGVDLGEFDTTNGVTGDSFSGGHWWLSSERHGTQMAKIIRAIDPCCDLFMAKVADHRRSITIEAVALTRVTKDEVDIISMSFALDNKSRSLETAIIQASKKGIVLLCSTADEGENRAQAWPASFSETLAIAACSDSGEKLLTSTTEAQYYFRGENVLYDSVRGDNSSVEKISGSSVATAIAAGVASLCLACCRIDNIDVPNGSKKVGELFDKAKEGKYVRPWVLFGETRRGDTDPMFL</sequence>
<organism evidence="7 8">
    <name type="scientific">Xylaria multiplex</name>
    <dbReference type="NCBI Taxonomy" id="323545"/>
    <lineage>
        <taxon>Eukaryota</taxon>
        <taxon>Fungi</taxon>
        <taxon>Dikarya</taxon>
        <taxon>Ascomycota</taxon>
        <taxon>Pezizomycotina</taxon>
        <taxon>Sordariomycetes</taxon>
        <taxon>Xylariomycetidae</taxon>
        <taxon>Xylariales</taxon>
        <taxon>Xylariaceae</taxon>
        <taxon>Xylaria</taxon>
    </lineage>
</organism>
<dbReference type="InterPro" id="IPR000209">
    <property type="entry name" value="Peptidase_S8/S53_dom"/>
</dbReference>
<evidence type="ECO:0000256" key="4">
    <source>
        <dbReference type="PROSITE-ProRule" id="PRU01240"/>
    </source>
</evidence>
<proteinExistence type="inferred from homology"/>
<evidence type="ECO:0000256" key="3">
    <source>
        <dbReference type="ARBA" id="ARBA00022825"/>
    </source>
</evidence>
<dbReference type="Proteomes" id="UP000481858">
    <property type="component" value="Unassembled WGS sequence"/>
</dbReference>
<evidence type="ECO:0000313" key="8">
    <source>
        <dbReference type="Proteomes" id="UP000481858"/>
    </source>
</evidence>
<evidence type="ECO:0000256" key="1">
    <source>
        <dbReference type="ARBA" id="ARBA00022670"/>
    </source>
</evidence>